<dbReference type="STRING" id="310780.SAMN05216267_1005257"/>
<dbReference type="RefSeq" id="WP_069467109.1">
    <property type="nucleotide sequence ID" value="NZ_FODD01000005.1"/>
</dbReference>
<dbReference type="PANTHER" id="PTHR43133">
    <property type="entry name" value="RNA POLYMERASE ECF-TYPE SIGMA FACTO"/>
    <property type="match status" value="1"/>
</dbReference>
<dbReference type="GO" id="GO:0016987">
    <property type="term" value="F:sigma factor activity"/>
    <property type="evidence" value="ECO:0007669"/>
    <property type="project" value="UniProtKB-KW"/>
</dbReference>
<keyword evidence="4" id="KW-0238">DNA-binding</keyword>
<organism evidence="9 10">
    <name type="scientific">Actinacidiphila rubida</name>
    <dbReference type="NCBI Taxonomy" id="310780"/>
    <lineage>
        <taxon>Bacteria</taxon>
        <taxon>Bacillati</taxon>
        <taxon>Actinomycetota</taxon>
        <taxon>Actinomycetes</taxon>
        <taxon>Kitasatosporales</taxon>
        <taxon>Streptomycetaceae</taxon>
        <taxon>Actinacidiphila</taxon>
    </lineage>
</organism>
<proteinExistence type="inferred from homology"/>
<dbReference type="CDD" id="cd06171">
    <property type="entry name" value="Sigma70_r4"/>
    <property type="match status" value="1"/>
</dbReference>
<dbReference type="GO" id="GO:0003677">
    <property type="term" value="F:DNA binding"/>
    <property type="evidence" value="ECO:0007669"/>
    <property type="project" value="UniProtKB-KW"/>
</dbReference>
<dbReference type="Proteomes" id="UP000181951">
    <property type="component" value="Unassembled WGS sequence"/>
</dbReference>
<dbReference type="SUPFAM" id="SSF88659">
    <property type="entry name" value="Sigma3 and sigma4 domains of RNA polymerase sigma factors"/>
    <property type="match status" value="1"/>
</dbReference>
<name>A0A1H8GRV7_9ACTN</name>
<dbReference type="Pfam" id="PF08281">
    <property type="entry name" value="Sigma70_r4_2"/>
    <property type="match status" value="1"/>
</dbReference>
<feature type="region of interest" description="Disordered" evidence="6">
    <location>
        <begin position="175"/>
        <end position="214"/>
    </location>
</feature>
<reference evidence="9 10" key="1">
    <citation type="submission" date="2016-10" db="EMBL/GenBank/DDBJ databases">
        <authorList>
            <person name="de Groot N.N."/>
        </authorList>
    </citation>
    <scope>NUCLEOTIDE SEQUENCE [LARGE SCALE GENOMIC DNA]</scope>
    <source>
        <strain evidence="9 10">CGMCC 4.2026</strain>
    </source>
</reference>
<dbReference type="InterPro" id="IPR039425">
    <property type="entry name" value="RNA_pol_sigma-70-like"/>
</dbReference>
<dbReference type="InterPro" id="IPR013249">
    <property type="entry name" value="RNA_pol_sigma70_r4_t2"/>
</dbReference>
<evidence type="ECO:0000256" key="6">
    <source>
        <dbReference type="SAM" id="MobiDB-lite"/>
    </source>
</evidence>
<evidence type="ECO:0000256" key="2">
    <source>
        <dbReference type="ARBA" id="ARBA00023015"/>
    </source>
</evidence>
<dbReference type="AlphaFoldDB" id="A0A1H8GRV7"/>
<feature type="region of interest" description="Disordered" evidence="6">
    <location>
        <begin position="1"/>
        <end position="30"/>
    </location>
</feature>
<gene>
    <name evidence="9" type="ORF">SAMN05216267_1005257</name>
</gene>
<dbReference type="NCBIfam" id="TIGR02937">
    <property type="entry name" value="sigma70-ECF"/>
    <property type="match status" value="1"/>
</dbReference>
<protein>
    <submittedName>
        <fullName evidence="9">RNA polymerase sigma-70 factor, sigma-E family</fullName>
    </submittedName>
</protein>
<dbReference type="EMBL" id="FODD01000005">
    <property type="protein sequence ID" value="SEN46841.1"/>
    <property type="molecule type" value="Genomic_DNA"/>
</dbReference>
<dbReference type="NCBIfam" id="TIGR02983">
    <property type="entry name" value="SigE-fam_strep"/>
    <property type="match status" value="1"/>
</dbReference>
<feature type="compositionally biased region" description="Low complexity" evidence="6">
    <location>
        <begin position="175"/>
        <end position="194"/>
    </location>
</feature>
<dbReference type="Gene3D" id="1.10.1740.10">
    <property type="match status" value="1"/>
</dbReference>
<dbReference type="InterPro" id="IPR013324">
    <property type="entry name" value="RNA_pol_sigma_r3/r4-like"/>
</dbReference>
<dbReference type="Pfam" id="PF04542">
    <property type="entry name" value="Sigma70_r2"/>
    <property type="match status" value="1"/>
</dbReference>
<keyword evidence="5" id="KW-0804">Transcription</keyword>
<dbReference type="InterPro" id="IPR014284">
    <property type="entry name" value="RNA_pol_sigma-70_dom"/>
</dbReference>
<dbReference type="InterPro" id="IPR013325">
    <property type="entry name" value="RNA_pol_sigma_r2"/>
</dbReference>
<sequence length="214" mass="22473">MTGTDGGSLAAPARHGDLPGPQAPPSEGAPDFAAYAAARWSRLVCTAYLLTGDHREAEDLAQAALAKAYLRWPRIGRLDEPDAYLHRALVNDALARQRRRRVARLLGPRRTARDGDQAELLGALAQLPARQRVVVVLRYWADLSDQQVADVLGCPVATAAGQAARGLRRLRAHPALATPGGTEGAAGTAGTAPAVPAPRTPAESATDTGEEGTR</sequence>
<feature type="domain" description="RNA polymerase sigma factor 70 region 4 type 2" evidence="8">
    <location>
        <begin position="119"/>
        <end position="170"/>
    </location>
</feature>
<keyword evidence="2" id="KW-0805">Transcription regulation</keyword>
<dbReference type="Gene3D" id="1.10.10.10">
    <property type="entry name" value="Winged helix-like DNA-binding domain superfamily/Winged helix DNA-binding domain"/>
    <property type="match status" value="1"/>
</dbReference>
<dbReference type="PANTHER" id="PTHR43133:SF50">
    <property type="entry name" value="ECF RNA POLYMERASE SIGMA FACTOR SIGM"/>
    <property type="match status" value="1"/>
</dbReference>
<dbReference type="InterPro" id="IPR014325">
    <property type="entry name" value="RNA_pol_sigma-E_actinobac"/>
</dbReference>
<dbReference type="InterPro" id="IPR036388">
    <property type="entry name" value="WH-like_DNA-bd_sf"/>
</dbReference>
<comment type="similarity">
    <text evidence="1">Belongs to the sigma-70 factor family. ECF subfamily.</text>
</comment>
<evidence type="ECO:0000259" key="8">
    <source>
        <dbReference type="Pfam" id="PF08281"/>
    </source>
</evidence>
<evidence type="ECO:0000256" key="4">
    <source>
        <dbReference type="ARBA" id="ARBA00023125"/>
    </source>
</evidence>
<keyword evidence="10" id="KW-1185">Reference proteome</keyword>
<evidence type="ECO:0000256" key="1">
    <source>
        <dbReference type="ARBA" id="ARBA00010641"/>
    </source>
</evidence>
<evidence type="ECO:0000256" key="5">
    <source>
        <dbReference type="ARBA" id="ARBA00023163"/>
    </source>
</evidence>
<dbReference type="GO" id="GO:0006352">
    <property type="term" value="P:DNA-templated transcription initiation"/>
    <property type="evidence" value="ECO:0007669"/>
    <property type="project" value="InterPro"/>
</dbReference>
<evidence type="ECO:0000259" key="7">
    <source>
        <dbReference type="Pfam" id="PF04542"/>
    </source>
</evidence>
<accession>A0A1H8GRV7</accession>
<dbReference type="OrthoDB" id="3678480at2"/>
<feature type="domain" description="RNA polymerase sigma-70 region 2" evidence="7">
    <location>
        <begin position="46"/>
        <end position="101"/>
    </location>
</feature>
<dbReference type="SUPFAM" id="SSF88946">
    <property type="entry name" value="Sigma2 domain of RNA polymerase sigma factors"/>
    <property type="match status" value="1"/>
</dbReference>
<evidence type="ECO:0000256" key="3">
    <source>
        <dbReference type="ARBA" id="ARBA00023082"/>
    </source>
</evidence>
<evidence type="ECO:0000313" key="10">
    <source>
        <dbReference type="Proteomes" id="UP000181951"/>
    </source>
</evidence>
<keyword evidence="3" id="KW-0731">Sigma factor</keyword>
<dbReference type="InterPro" id="IPR007627">
    <property type="entry name" value="RNA_pol_sigma70_r2"/>
</dbReference>
<evidence type="ECO:0000313" key="9">
    <source>
        <dbReference type="EMBL" id="SEN46841.1"/>
    </source>
</evidence>